<evidence type="ECO:0000256" key="4">
    <source>
        <dbReference type="ARBA" id="ARBA00022840"/>
    </source>
</evidence>
<proteinExistence type="inferred from homology"/>
<dbReference type="SUPFAM" id="SSF81301">
    <property type="entry name" value="Nucleotidyltransferase"/>
    <property type="match status" value="2"/>
</dbReference>
<dbReference type="InterPro" id="IPR043519">
    <property type="entry name" value="NT_sf"/>
</dbReference>
<evidence type="ECO:0000256" key="6">
    <source>
        <dbReference type="ARBA" id="ARBA00023268"/>
    </source>
</evidence>
<feature type="domain" description="PII-uridylyltransferase/Glutamine-synthetase adenylyltransferase" evidence="10">
    <location>
        <begin position="832"/>
        <end position="928"/>
    </location>
</feature>
<evidence type="ECO:0000313" key="12">
    <source>
        <dbReference type="Proteomes" id="UP000196655"/>
    </source>
</evidence>
<dbReference type="Gene3D" id="1.20.120.1510">
    <property type="match status" value="1"/>
</dbReference>
<feature type="region of interest" description="Disordered" evidence="8">
    <location>
        <begin position="1"/>
        <end position="22"/>
    </location>
</feature>
<evidence type="ECO:0000256" key="2">
    <source>
        <dbReference type="ARBA" id="ARBA00022695"/>
    </source>
</evidence>
<evidence type="ECO:0000259" key="10">
    <source>
        <dbReference type="Pfam" id="PF08335"/>
    </source>
</evidence>
<dbReference type="GO" id="GO:0008882">
    <property type="term" value="F:[glutamate-ammonia-ligase] adenylyltransferase activity"/>
    <property type="evidence" value="ECO:0007669"/>
    <property type="project" value="UniProtKB-UniRule"/>
</dbReference>
<dbReference type="PANTHER" id="PTHR30621">
    <property type="entry name" value="GLUTAMINE SYNTHETASE ADENYLYLTRANSFERASE"/>
    <property type="match status" value="1"/>
</dbReference>
<dbReference type="EC" id="2.7.7.42" evidence="7"/>
<dbReference type="InterPro" id="IPR013546">
    <property type="entry name" value="PII_UdlTrfase/GS_AdlTrfase"/>
</dbReference>
<dbReference type="GO" id="GO:0005829">
    <property type="term" value="C:cytosol"/>
    <property type="evidence" value="ECO:0007669"/>
    <property type="project" value="TreeGrafter"/>
</dbReference>
<comment type="catalytic activity">
    <reaction evidence="7">
        <text>[glutamine synthetase]-O(4)-(5'-adenylyl)-L-tyrosine + phosphate = [glutamine synthetase]-L-tyrosine + ADP</text>
        <dbReference type="Rhea" id="RHEA:43716"/>
        <dbReference type="Rhea" id="RHEA-COMP:10660"/>
        <dbReference type="Rhea" id="RHEA-COMP:10661"/>
        <dbReference type="ChEBI" id="CHEBI:43474"/>
        <dbReference type="ChEBI" id="CHEBI:46858"/>
        <dbReference type="ChEBI" id="CHEBI:83624"/>
        <dbReference type="ChEBI" id="CHEBI:456216"/>
        <dbReference type="EC" id="2.7.7.89"/>
    </reaction>
</comment>
<keyword evidence="5 7" id="KW-0460">Magnesium</keyword>
<dbReference type="PANTHER" id="PTHR30621:SF0">
    <property type="entry name" value="BIFUNCTIONAL GLUTAMINE SYNTHETASE ADENYLYLTRANSFERASE_ADENYLYL-REMOVING ENZYME"/>
    <property type="match status" value="1"/>
</dbReference>
<keyword evidence="1 7" id="KW-0808">Transferase</keyword>
<dbReference type="EC" id="2.7.7.89" evidence="7"/>
<dbReference type="SUPFAM" id="SSF81593">
    <property type="entry name" value="Nucleotidyltransferase substrate binding subunit/domain"/>
    <property type="match status" value="2"/>
</dbReference>
<name>A0A211ZRA2_9PROT</name>
<dbReference type="Proteomes" id="UP000196655">
    <property type="component" value="Unassembled WGS sequence"/>
</dbReference>
<dbReference type="CDD" id="cd05401">
    <property type="entry name" value="NT_GlnE_GlnD_like"/>
    <property type="match status" value="2"/>
</dbReference>
<dbReference type="GO" id="GO:0000820">
    <property type="term" value="P:regulation of glutamine family amino acid metabolic process"/>
    <property type="evidence" value="ECO:0007669"/>
    <property type="project" value="UniProtKB-UniRule"/>
</dbReference>
<reference evidence="12" key="1">
    <citation type="submission" date="2017-05" db="EMBL/GenBank/DDBJ databases">
        <authorList>
            <person name="Macchi M."/>
            <person name="Festa S."/>
            <person name="Coppotelli B.M."/>
            <person name="Morelli I.S."/>
        </authorList>
    </citation>
    <scope>NUCLEOTIDE SEQUENCE [LARGE SCALE GENOMIC DNA]</scope>
    <source>
        <strain evidence="12">I</strain>
    </source>
</reference>
<dbReference type="Gene3D" id="3.30.460.10">
    <property type="entry name" value="Beta Polymerase, domain 2"/>
    <property type="match status" value="2"/>
</dbReference>
<comment type="caution">
    <text evidence="11">The sequence shown here is derived from an EMBL/GenBank/DDBJ whole genome shotgun (WGS) entry which is preliminary data.</text>
</comment>
<protein>
    <recommendedName>
        <fullName evidence="7">Bifunctional glutamine synthetase adenylyltransferase/adenylyl-removing enzyme</fullName>
    </recommendedName>
    <alternativeName>
        <fullName evidence="7">ATP:glutamine synthetase adenylyltransferase</fullName>
    </alternativeName>
    <alternativeName>
        <fullName evidence="7">ATase</fullName>
    </alternativeName>
    <domain>
        <recommendedName>
            <fullName evidence="7">Glutamine synthetase adenylyl-L-tyrosine phosphorylase</fullName>
            <ecNumber evidence="7">2.7.7.89</ecNumber>
        </recommendedName>
        <alternativeName>
            <fullName evidence="7">Adenylyl removase</fullName>
            <shortName evidence="7">AR</shortName>
            <shortName evidence="7">AT-N</shortName>
        </alternativeName>
    </domain>
    <domain>
        <recommendedName>
            <fullName evidence="7">Glutamine synthetase adenylyl transferase</fullName>
            <ecNumber evidence="7">2.7.7.42</ecNumber>
        </recommendedName>
        <alternativeName>
            <fullName evidence="7">Adenylyl transferase</fullName>
            <shortName evidence="7">AT</shortName>
            <shortName evidence="7">AT-C</shortName>
        </alternativeName>
    </domain>
</protein>
<dbReference type="Pfam" id="PF08335">
    <property type="entry name" value="GlnD_UR_UTase"/>
    <property type="match status" value="2"/>
</dbReference>
<dbReference type="GO" id="GO:0005524">
    <property type="term" value="F:ATP binding"/>
    <property type="evidence" value="ECO:0007669"/>
    <property type="project" value="UniProtKB-UniRule"/>
</dbReference>
<organism evidence="11 12">
    <name type="scientific">Inquilinus limosus</name>
    <dbReference type="NCBI Taxonomy" id="171674"/>
    <lineage>
        <taxon>Bacteria</taxon>
        <taxon>Pseudomonadati</taxon>
        <taxon>Pseudomonadota</taxon>
        <taxon>Alphaproteobacteria</taxon>
        <taxon>Rhodospirillales</taxon>
        <taxon>Rhodospirillaceae</taxon>
        <taxon>Inquilinus</taxon>
    </lineage>
</organism>
<evidence type="ECO:0000256" key="7">
    <source>
        <dbReference type="HAMAP-Rule" id="MF_00802"/>
    </source>
</evidence>
<feature type="domain" description="Glutamate-ammonia ligase adenylyltransferase repeated" evidence="9">
    <location>
        <begin position="58"/>
        <end position="300"/>
    </location>
</feature>
<keyword evidence="6 7" id="KW-0511">Multifunctional enzyme</keyword>
<evidence type="ECO:0000256" key="5">
    <source>
        <dbReference type="ARBA" id="ARBA00022842"/>
    </source>
</evidence>
<accession>A0A211ZRA2</accession>
<keyword evidence="3 7" id="KW-0547">Nucleotide-binding</keyword>
<comment type="function">
    <text evidence="7">Involved in the regulation of glutamine synthetase GlnA, a key enzyme in the process to assimilate ammonia. When cellular nitrogen levels are high, the C-terminal adenylyl transferase (AT) inactivates GlnA by covalent transfer of an adenylyl group from ATP to specific tyrosine residue of GlnA, thus reducing its activity. Conversely, when nitrogen levels are low, the N-terminal adenylyl removase (AR) activates GlnA by removing the adenylyl group by phosphorolysis, increasing its activity. The regulatory region of GlnE binds the signal transduction protein PII (GlnB) which indicates the nitrogen status of the cell.</text>
</comment>
<dbReference type="NCBIfam" id="NF010706">
    <property type="entry name" value="PRK14108.1"/>
    <property type="match status" value="1"/>
</dbReference>
<dbReference type="NCBIfam" id="NF008292">
    <property type="entry name" value="PRK11072.1"/>
    <property type="match status" value="1"/>
</dbReference>
<evidence type="ECO:0000256" key="1">
    <source>
        <dbReference type="ARBA" id="ARBA00022679"/>
    </source>
</evidence>
<feature type="domain" description="PII-uridylyltransferase/Glutamine-synthetase adenylyltransferase" evidence="10">
    <location>
        <begin position="325"/>
        <end position="463"/>
    </location>
</feature>
<dbReference type="AlphaFoldDB" id="A0A211ZRA2"/>
<dbReference type="EMBL" id="NHON01000011">
    <property type="protein sequence ID" value="OWJ67769.1"/>
    <property type="molecule type" value="Genomic_DNA"/>
</dbReference>
<evidence type="ECO:0000256" key="3">
    <source>
        <dbReference type="ARBA" id="ARBA00022741"/>
    </source>
</evidence>
<evidence type="ECO:0000313" key="11">
    <source>
        <dbReference type="EMBL" id="OWJ67769.1"/>
    </source>
</evidence>
<evidence type="ECO:0000256" key="8">
    <source>
        <dbReference type="SAM" id="MobiDB-lite"/>
    </source>
</evidence>
<keyword evidence="12" id="KW-1185">Reference proteome</keyword>
<dbReference type="HAMAP" id="MF_00802">
    <property type="entry name" value="GlnE"/>
    <property type="match status" value="1"/>
</dbReference>
<dbReference type="GO" id="GO:0047388">
    <property type="term" value="F:[glutamine synthetase]-adenylyl-L-tyrosine phosphorylase activity"/>
    <property type="evidence" value="ECO:0007669"/>
    <property type="project" value="UniProtKB-EC"/>
</dbReference>
<dbReference type="GO" id="GO:0000287">
    <property type="term" value="F:magnesium ion binding"/>
    <property type="evidence" value="ECO:0007669"/>
    <property type="project" value="UniProtKB-UniRule"/>
</dbReference>
<dbReference type="InterPro" id="IPR023057">
    <property type="entry name" value="GlnE"/>
</dbReference>
<feature type="region of interest" description="Adenylyl removase" evidence="7">
    <location>
        <begin position="1"/>
        <end position="469"/>
    </location>
</feature>
<feature type="region of interest" description="Adenylyl transferase" evidence="7">
    <location>
        <begin position="474"/>
        <end position="995"/>
    </location>
</feature>
<comment type="catalytic activity">
    <reaction evidence="7">
        <text>[glutamine synthetase]-L-tyrosine + ATP = [glutamine synthetase]-O(4)-(5'-adenylyl)-L-tyrosine + diphosphate</text>
        <dbReference type="Rhea" id="RHEA:18589"/>
        <dbReference type="Rhea" id="RHEA-COMP:10660"/>
        <dbReference type="Rhea" id="RHEA-COMP:10661"/>
        <dbReference type="ChEBI" id="CHEBI:30616"/>
        <dbReference type="ChEBI" id="CHEBI:33019"/>
        <dbReference type="ChEBI" id="CHEBI:46858"/>
        <dbReference type="ChEBI" id="CHEBI:83624"/>
        <dbReference type="EC" id="2.7.7.42"/>
    </reaction>
</comment>
<feature type="domain" description="Glutamate-ammonia ligase adenylyltransferase repeated" evidence="9">
    <location>
        <begin position="576"/>
        <end position="815"/>
    </location>
</feature>
<dbReference type="Pfam" id="PF03710">
    <property type="entry name" value="GlnE"/>
    <property type="match status" value="2"/>
</dbReference>
<keyword evidence="2 7" id="KW-0548">Nucleotidyltransferase</keyword>
<comment type="similarity">
    <text evidence="7">Belongs to the GlnE family.</text>
</comment>
<dbReference type="STRING" id="1122125.GCA_000423185_03342"/>
<dbReference type="RefSeq" id="WP_088150587.1">
    <property type="nucleotide sequence ID" value="NZ_NHON01000011.1"/>
</dbReference>
<gene>
    <name evidence="7" type="primary">glnE</name>
    <name evidence="11" type="ORF">BWR60_08605</name>
</gene>
<dbReference type="Gene3D" id="1.20.120.330">
    <property type="entry name" value="Nucleotidyltransferases domain 2"/>
    <property type="match status" value="2"/>
</dbReference>
<evidence type="ECO:0000259" key="9">
    <source>
        <dbReference type="Pfam" id="PF03710"/>
    </source>
</evidence>
<keyword evidence="4 7" id="KW-0067">ATP-binding</keyword>
<sequence length="995" mass="109359">MPRYDAKPADAVWPRAGDPDRARRGVERWLERATEQSDPGLRDFIAALPGDPRGRALLEAVFGGSSYLTELALKTPATVQRFLADGPHAAVAAELAALRADSAAEADTTRLMQAFRLAKRRIALLIALADIGGVWPLPQVTGALSDLAETTLDLAVAHLLARAAARGLLRPEAVAAPDSSGLIVLGMGKLGARELNYSSDVDLIILYDADKVPTDRPDDLGQTFSRMTRDLVRIMEERTVDGYVFRTDLRLRPDPGATPPAVSLAAAESYYTSLAQSWERAAMIKARPVAGDRAAGDDFLGFLTPFIWRRNLDFAAIQDIHAIKRQIHHHHGHGAVAIEGHDLKLGRGGIREIEFFVQMQQLIFGGREPNLRLRGTVAGLAALAEAGRVDRDTAASLAECYRFLRRVEHRIQMLEDHQTHALPADPREVDALGTFLGFPDAASFRTTLTDTLRLVESRYAELFQEDRPPEGAVTLVFAGVDDHPGTVETLQRLGFARPSEAIGVVRGWLHGRYRALRSERARGLITGLVPRLLSIVGGTADPDATLQRLDGFLARLPAGVQLFSLFNVNPDLLDLLTDILGFGGRIADYLTAHAGQLEAVLAPDFFSTLPGREALQERLTAELATARDFEDMLDVLRRWTNDQRFRAAVHILRRLSETPACAAFLSDVTEVALQALVPRVEAEFARRHGRFPQGGLALLAMGKLGGREMTIRSDLDLIMIHDAGAEQESDGEKPISPMVYYTRLIQRLVSAITAPTAQGALFEVDMRLRPSGNAGPLATSLEAFTTYQRGDAWTWEHMALTRARVIHADGPLSERIEAEIRSLLALPRDPDKLRRDIAEMRGRMARQRDTGDIWNIKHFRGGLVDVEFIAQYLQLRHAAEHPEILHQATAEVLRRAEAAGILPEDEAETLLRALATWQRVQAFLRFAVEDRFDPAEASDAMIRGLLRAVVENAAADPPEDLDAAAAGMRQQAAEVMAVFDRLIGPPPPREEKAEG</sequence>
<dbReference type="OrthoDB" id="9759366at2"/>
<dbReference type="InterPro" id="IPR005190">
    <property type="entry name" value="GlnE_rpt_dom"/>
</dbReference>
<comment type="cofactor">
    <cofactor evidence="7">
        <name>Mg(2+)</name>
        <dbReference type="ChEBI" id="CHEBI:18420"/>
    </cofactor>
</comment>